<dbReference type="GO" id="GO:0003824">
    <property type="term" value="F:catalytic activity"/>
    <property type="evidence" value="ECO:0007669"/>
    <property type="project" value="InterPro"/>
</dbReference>
<keyword evidence="3" id="KW-1185">Reference proteome</keyword>
<dbReference type="Gene3D" id="3.60.10.10">
    <property type="entry name" value="Endonuclease/exonuclease/phosphatase"/>
    <property type="match status" value="1"/>
</dbReference>
<sequence length="504" mass="56249">MDEVGPYDFLAVAEVNCDTKVTMNGWTFISIPPTRTRTTLKHGLMIGWRKAQFTGIIRLSSMTANTISVMVGSQTGPKQLWRFAYLPPELDNREAIAELTDRTPCEMEAPMVIIGDLNSRLGDLSGDHGDNPRGAILEAHIRATDMEVINARLPGQNVTFSNHNGSSVVDLVLAERAVSATILDFWVIKANDVLEEHDRTCLRSDHNAIECHILVPHTEGIVANPRFRIQLLDTDDNACDRYHCLLGEGFEGWVEKAKWLLAQNPDATSFEEATAALETLNDEFCSIIRQALEESVGRYRPLKPSKPPWWSPMLKRLKNRAILENYYYRAISEGVLAGSNLALIAREDALEAQKDFNMAYQKAALAWWQRKQLLQTAGSVNAMMRSISRSIRAKRNSASPSNIRHENKRAIDAVREHFGMVLNHNASPISIDDNEYRRHLRKNQDNPFTADAVKRALGCCGSSKAPGPDELQVEALTASPVAVSALTQLLQLCWHFGAVPVAWN</sequence>
<evidence type="ECO:0000313" key="3">
    <source>
        <dbReference type="Proteomes" id="UP001151516"/>
    </source>
</evidence>
<protein>
    <recommendedName>
        <fullName evidence="1">Endonuclease/exonuclease/phosphatase domain-containing protein</fullName>
    </recommendedName>
</protein>
<dbReference type="Proteomes" id="UP001151516">
    <property type="component" value="Unassembled WGS sequence"/>
</dbReference>
<evidence type="ECO:0000313" key="2">
    <source>
        <dbReference type="EMBL" id="KAJ2681656.1"/>
    </source>
</evidence>
<feature type="domain" description="Endonuclease/exonuclease/phosphatase" evidence="1">
    <location>
        <begin position="84"/>
        <end position="209"/>
    </location>
</feature>
<comment type="caution">
    <text evidence="2">The sequence shown here is derived from an EMBL/GenBank/DDBJ whole genome shotgun (WGS) entry which is preliminary data.</text>
</comment>
<feature type="non-terminal residue" evidence="2">
    <location>
        <position position="504"/>
    </location>
</feature>
<proteinExistence type="predicted"/>
<organism evidence="2 3">
    <name type="scientific">Coemansia spiralis</name>
    <dbReference type="NCBI Taxonomy" id="417178"/>
    <lineage>
        <taxon>Eukaryota</taxon>
        <taxon>Fungi</taxon>
        <taxon>Fungi incertae sedis</taxon>
        <taxon>Zoopagomycota</taxon>
        <taxon>Kickxellomycotina</taxon>
        <taxon>Kickxellomycetes</taxon>
        <taxon>Kickxellales</taxon>
        <taxon>Kickxellaceae</taxon>
        <taxon>Coemansia</taxon>
    </lineage>
</organism>
<dbReference type="SUPFAM" id="SSF56219">
    <property type="entry name" value="DNase I-like"/>
    <property type="match status" value="1"/>
</dbReference>
<name>A0A9W8G8I1_9FUNG</name>
<accession>A0A9W8G8I1</accession>
<dbReference type="InterPro" id="IPR036691">
    <property type="entry name" value="Endo/exonu/phosph_ase_sf"/>
</dbReference>
<evidence type="ECO:0000259" key="1">
    <source>
        <dbReference type="Pfam" id="PF14529"/>
    </source>
</evidence>
<dbReference type="AlphaFoldDB" id="A0A9W8G8I1"/>
<gene>
    <name evidence="2" type="ORF">IWW39_006275</name>
</gene>
<dbReference type="EMBL" id="JANBTX010000587">
    <property type="protein sequence ID" value="KAJ2681656.1"/>
    <property type="molecule type" value="Genomic_DNA"/>
</dbReference>
<reference evidence="2" key="1">
    <citation type="submission" date="2022-07" db="EMBL/GenBank/DDBJ databases">
        <title>Phylogenomic reconstructions and comparative analyses of Kickxellomycotina fungi.</title>
        <authorList>
            <person name="Reynolds N.K."/>
            <person name="Stajich J.E."/>
            <person name="Barry K."/>
            <person name="Grigoriev I.V."/>
            <person name="Crous P."/>
            <person name="Smith M.E."/>
        </authorList>
    </citation>
    <scope>NUCLEOTIDE SEQUENCE</scope>
    <source>
        <strain evidence="2">CBS 109367</strain>
    </source>
</reference>
<dbReference type="OrthoDB" id="5557186at2759"/>
<dbReference type="InterPro" id="IPR005135">
    <property type="entry name" value="Endo/exonuclease/phosphatase"/>
</dbReference>
<dbReference type="Pfam" id="PF14529">
    <property type="entry name" value="Exo_endo_phos_2"/>
    <property type="match status" value="1"/>
</dbReference>